<evidence type="ECO:0000313" key="1">
    <source>
        <dbReference type="EMBL" id="CDO52789.1"/>
    </source>
</evidence>
<comment type="caution">
    <text evidence="1">The sequence shown here is derived from an EMBL/GenBank/DDBJ whole genome shotgun (WGS) entry which is preliminary data.</text>
</comment>
<dbReference type="OrthoDB" id="2283785at2759"/>
<dbReference type="EMBL" id="CCBN010000003">
    <property type="protein sequence ID" value="CDO52789.1"/>
    <property type="molecule type" value="Genomic_DNA"/>
</dbReference>
<evidence type="ECO:0008006" key="3">
    <source>
        <dbReference type="Google" id="ProtNLM"/>
    </source>
</evidence>
<proteinExistence type="predicted"/>
<dbReference type="AlphaFoldDB" id="A0A0J9X6K4"/>
<dbReference type="Proteomes" id="UP000242525">
    <property type="component" value="Unassembled WGS sequence"/>
</dbReference>
<evidence type="ECO:0000313" key="2">
    <source>
        <dbReference type="Proteomes" id="UP000242525"/>
    </source>
</evidence>
<accession>A0A0J9X6K4</accession>
<name>A0A0J9X6K4_GEOCN</name>
<protein>
    <recommendedName>
        <fullName evidence="3">Arrestin-like N-terminal domain-containing protein</fullName>
    </recommendedName>
</protein>
<keyword evidence="2" id="KW-1185">Reference proteome</keyword>
<gene>
    <name evidence="1" type="ORF">BN980_GECA03s07798g</name>
</gene>
<reference evidence="1" key="1">
    <citation type="submission" date="2014-03" db="EMBL/GenBank/DDBJ databases">
        <authorList>
            <person name="Casaregola S."/>
        </authorList>
    </citation>
    <scope>NUCLEOTIDE SEQUENCE [LARGE SCALE GENOMIC DNA]</scope>
    <source>
        <strain evidence="1">CLIB 918</strain>
    </source>
</reference>
<sequence>MHVFSNTQRVFGLQPSHIQHPPSYTSVAPLTTTARPPQSLPEYTPYYTSSSGGSPGIGAVHVEFDQSSAHIYDIEDLVTGNIIFTPKRDTTVTHAYATLSGEECSSRTKRQLNLGKFIVPIKEAGGNSSGGLPVKRGRVYRFRFSIQIPMTVHIVDDDDSEDDKGAHISTELLIPPSLGPTPDLGIETTHGVAYFVSACVQETHSASKPHLCDVPAFVTLCPSYPAQLFSETAAKKVSDNKKIETTVAVARHSGLLKRAKPHGTVQVLVTEPVVIDLDKSTSDVSGTVQLQLVYKVSSTASASSPPPPQVTQVSTALSAITTDVHGTTTTEALPLVEHPVLRPCWCAETQTAALAVPVSVPFHTNALPTFESALLARRYEMRVAVSIKGAATAVLNVPTLVVASAMPRHYFGYLETWQRVVAEQRAIDQATTHQPLSKAALIELEISNGANGSKLTCG</sequence>
<organism evidence="1 2">
    <name type="scientific">Geotrichum candidum</name>
    <name type="common">Oospora lactis</name>
    <name type="synonym">Dipodascus geotrichum</name>
    <dbReference type="NCBI Taxonomy" id="1173061"/>
    <lineage>
        <taxon>Eukaryota</taxon>
        <taxon>Fungi</taxon>
        <taxon>Dikarya</taxon>
        <taxon>Ascomycota</taxon>
        <taxon>Saccharomycotina</taxon>
        <taxon>Dipodascomycetes</taxon>
        <taxon>Dipodascales</taxon>
        <taxon>Dipodascaceae</taxon>
        <taxon>Geotrichum</taxon>
    </lineage>
</organism>